<evidence type="ECO:0000256" key="1">
    <source>
        <dbReference type="SAM" id="Coils"/>
    </source>
</evidence>
<dbReference type="EMBL" id="MLAK01000590">
    <property type="protein sequence ID" value="OHT11338.1"/>
    <property type="molecule type" value="Genomic_DNA"/>
</dbReference>
<protein>
    <submittedName>
        <fullName evidence="3">Uncharacterized protein</fullName>
    </submittedName>
</protein>
<feature type="compositionally biased region" description="Low complexity" evidence="2">
    <location>
        <begin position="531"/>
        <end position="540"/>
    </location>
</feature>
<accession>A0A1J4KJQ7</accession>
<dbReference type="AlphaFoldDB" id="A0A1J4KJQ7"/>
<keyword evidence="4" id="KW-1185">Reference proteome</keyword>
<feature type="compositionally biased region" description="Basic and acidic residues" evidence="2">
    <location>
        <begin position="126"/>
        <end position="147"/>
    </location>
</feature>
<dbReference type="GeneID" id="94835364"/>
<proteinExistence type="predicted"/>
<keyword evidence="1" id="KW-0175">Coiled coil</keyword>
<organism evidence="3 4">
    <name type="scientific">Tritrichomonas foetus</name>
    <dbReference type="NCBI Taxonomy" id="1144522"/>
    <lineage>
        <taxon>Eukaryota</taxon>
        <taxon>Metamonada</taxon>
        <taxon>Parabasalia</taxon>
        <taxon>Tritrichomonadida</taxon>
        <taxon>Tritrichomonadidae</taxon>
        <taxon>Tritrichomonas</taxon>
    </lineage>
</organism>
<feature type="compositionally biased region" description="Basic and acidic residues" evidence="2">
    <location>
        <begin position="166"/>
        <end position="176"/>
    </location>
</feature>
<feature type="compositionally biased region" description="Low complexity" evidence="2">
    <location>
        <begin position="558"/>
        <end position="569"/>
    </location>
</feature>
<gene>
    <name evidence="3" type="ORF">TRFO_19214</name>
</gene>
<evidence type="ECO:0000313" key="4">
    <source>
        <dbReference type="Proteomes" id="UP000179807"/>
    </source>
</evidence>
<sequence length="723" mass="83496">MNNLLASIPPLVNKKAQNANSSNHLTPLVIKANHPSSNFNQSILNPVATVTTTAHQVTTVTQPMARKNVISVTSNQKSTIVHHEHVQKVVKAQPTQDDKICSAFSKVLTKYKRQYLLSLFEAQKNSPKEEPKPDDTEINEKAEKTNEEPQNAENEEDEYINNYIPPERKKYPDFDPKSVRQPIDIDLVRSYFLDKKEEEQKTSRLSRRQNAPGFLPQYETWIKIGHGYLINPNPPDLFEDIHFVDFFCQNRLKALAMGGEGTAALGTKDDQAPLLASIARLQFSMIIDEHGIEHLKIEEKLRNAAYKNAKQMTIDKLAKLRHALELKIREYNDDIRNKYRNPPVIPFNSPETAKCFKVKLDQLQFLHYAIRMIELTSGLTPKHSIHITRAFSLVLPLLLRSVTHPGLSFHFVGKKVHFTFFFRLFHLLNRLLEYFKSIPMIPFHATFGLIDSVRADITTVWQKELHHISDNIEYGGCLSWILCEMRDISLALTMHLDNVVMIEEAVKLHDEFDKRTNNKYYQKNYTRPKMNSDSNESDNSSIRDVTTKETNDSENNENAENNNDSQENQLSTDHKITDSHELHLTKQLLVDPEFEAEDQKFTDDLIRIASREDNGRKLYTFKFIRTENNDFYFTASSPSEEAIDRISKSYLVKTYIPPFYPFVVNQSKHKPEDEELPTYVPDSGMLQLNGTFPSTEMFGQQLRIRFEPFSTQSLFSLNIAHDY</sequence>
<feature type="coiled-coil region" evidence="1">
    <location>
        <begin position="314"/>
        <end position="341"/>
    </location>
</feature>
<comment type="caution">
    <text evidence="3">The sequence shown here is derived from an EMBL/GenBank/DDBJ whole genome shotgun (WGS) entry which is preliminary data.</text>
</comment>
<evidence type="ECO:0000256" key="2">
    <source>
        <dbReference type="SAM" id="MobiDB-lite"/>
    </source>
</evidence>
<dbReference type="Proteomes" id="UP000179807">
    <property type="component" value="Unassembled WGS sequence"/>
</dbReference>
<feature type="region of interest" description="Disordered" evidence="2">
    <location>
        <begin position="523"/>
        <end position="571"/>
    </location>
</feature>
<evidence type="ECO:0000313" key="3">
    <source>
        <dbReference type="EMBL" id="OHT11338.1"/>
    </source>
</evidence>
<reference evidence="3" key="1">
    <citation type="submission" date="2016-10" db="EMBL/GenBank/DDBJ databases">
        <authorList>
            <person name="Benchimol M."/>
            <person name="Almeida L.G."/>
            <person name="Vasconcelos A.T."/>
            <person name="Perreira-Neves A."/>
            <person name="Rosa I.A."/>
            <person name="Tasca T."/>
            <person name="Bogo M.R."/>
            <person name="de Souza W."/>
        </authorList>
    </citation>
    <scope>NUCLEOTIDE SEQUENCE [LARGE SCALE GENOMIC DNA]</scope>
    <source>
        <strain evidence="3">K</strain>
    </source>
</reference>
<dbReference type="VEuPathDB" id="TrichDB:TRFO_19214"/>
<name>A0A1J4KJQ7_9EUKA</name>
<feature type="region of interest" description="Disordered" evidence="2">
    <location>
        <begin position="124"/>
        <end position="176"/>
    </location>
</feature>
<dbReference type="RefSeq" id="XP_068364474.1">
    <property type="nucleotide sequence ID" value="XM_068500660.1"/>
</dbReference>